<dbReference type="Proteomes" id="UP000517916">
    <property type="component" value="Unassembled WGS sequence"/>
</dbReference>
<evidence type="ECO:0000313" key="2">
    <source>
        <dbReference type="EMBL" id="MBA8925337.1"/>
    </source>
</evidence>
<protein>
    <submittedName>
        <fullName evidence="2">Uncharacterized protein (TIGR04222 family)</fullName>
    </submittedName>
</protein>
<organism evidence="2 3">
    <name type="scientific">Kutzneria viridogrisea</name>
    <dbReference type="NCBI Taxonomy" id="47990"/>
    <lineage>
        <taxon>Bacteria</taxon>
        <taxon>Bacillati</taxon>
        <taxon>Actinomycetota</taxon>
        <taxon>Actinomycetes</taxon>
        <taxon>Pseudonocardiales</taxon>
        <taxon>Pseudonocardiaceae</taxon>
        <taxon>Kutzneria</taxon>
    </lineage>
</organism>
<feature type="transmembrane region" description="Helical" evidence="1">
    <location>
        <begin position="225"/>
        <end position="243"/>
    </location>
</feature>
<proteinExistence type="predicted"/>
<keyword evidence="1" id="KW-1133">Transmembrane helix</keyword>
<dbReference type="NCBIfam" id="TIGR04222">
    <property type="entry name" value="near_uncomplex"/>
    <property type="match status" value="1"/>
</dbReference>
<reference evidence="2 3" key="1">
    <citation type="submission" date="2020-08" db="EMBL/GenBank/DDBJ databases">
        <title>Genomic Encyclopedia of Archaeal and Bacterial Type Strains, Phase II (KMG-II): from individual species to whole genera.</title>
        <authorList>
            <person name="Goeker M."/>
        </authorList>
    </citation>
    <scope>NUCLEOTIDE SEQUENCE [LARGE SCALE GENOMIC DNA]</scope>
    <source>
        <strain evidence="2 3">DSM 43850</strain>
    </source>
</reference>
<sequence length="300" mass="29906">MGQEPWGISGPEFLSYYLVGIGVALLAALLVRVAAKAAQAGPARQLSASELGYLSGGPARAVETAVARLLESGALRASRGTGYLVATGPASADPLEAAVLRKCRPPTGYGLVALQNRLAESRELAAIGEQLVRDGLVVAPARARGFRTLSAAPMGLVFLVGLARFVNGVNLHRPAGWLGALLVLSAALTVLLALLLRKQHLRTFRGDRVLSRTMKARNVIGSNEALLLGGAAGAVVLGGLLAFPDRDVTSAIYPATMTTGSSGSSWWGGGGGGGSSCSSGGGSSCGGGGGGGCGGGGCGG</sequence>
<feature type="transmembrane region" description="Helical" evidence="1">
    <location>
        <begin position="14"/>
        <end position="35"/>
    </location>
</feature>
<evidence type="ECO:0000256" key="1">
    <source>
        <dbReference type="SAM" id="Phobius"/>
    </source>
</evidence>
<accession>A0ABR6BEN2</accession>
<feature type="transmembrane region" description="Helical" evidence="1">
    <location>
        <begin position="175"/>
        <end position="196"/>
    </location>
</feature>
<dbReference type="EMBL" id="JACJID010000002">
    <property type="protein sequence ID" value="MBA8925337.1"/>
    <property type="molecule type" value="Genomic_DNA"/>
</dbReference>
<evidence type="ECO:0000313" key="3">
    <source>
        <dbReference type="Proteomes" id="UP000517916"/>
    </source>
</evidence>
<feature type="transmembrane region" description="Helical" evidence="1">
    <location>
        <begin position="149"/>
        <end position="169"/>
    </location>
</feature>
<keyword evidence="3" id="KW-1185">Reference proteome</keyword>
<dbReference type="InterPro" id="IPR026467">
    <property type="entry name" value="Ser/Gly_Cys_C_dom"/>
</dbReference>
<dbReference type="RefSeq" id="WP_025360026.1">
    <property type="nucleotide sequence ID" value="NZ_BAAABQ010000084.1"/>
</dbReference>
<name>A0ABR6BEN2_9PSEU</name>
<keyword evidence="1" id="KW-0812">Transmembrane</keyword>
<comment type="caution">
    <text evidence="2">The sequence shown here is derived from an EMBL/GenBank/DDBJ whole genome shotgun (WGS) entry which is preliminary data.</text>
</comment>
<gene>
    <name evidence="2" type="ORF">BC739_002536</name>
</gene>
<keyword evidence="1" id="KW-0472">Membrane</keyword>